<name>A0A8J2PQK6_9HEXA</name>
<comment type="caution">
    <text evidence="2">The sequence shown here is derived from an EMBL/GenBank/DDBJ whole genome shotgun (WGS) entry which is preliminary data.</text>
</comment>
<sequence length="147" mass="16729">YSDAVIRANSWKKIYELLGENDFVDSAESCEKLWSNIWAQYLAFKRKLKGRTGQAGGSRPYFRLADSMKEFDDKMYLERTFSNEDNLGNEEESTPHVTQSITSEDGVLTVVTFDVPDQQRSPTNICSQVSPNESPGFLPPKPRSHEK</sequence>
<protein>
    <recommendedName>
        <fullName evidence="4">MADF domain-containing protein</fullName>
    </recommendedName>
</protein>
<evidence type="ECO:0008006" key="4">
    <source>
        <dbReference type="Google" id="ProtNLM"/>
    </source>
</evidence>
<reference evidence="2" key="1">
    <citation type="submission" date="2021-06" db="EMBL/GenBank/DDBJ databases">
        <authorList>
            <person name="Hodson N. C."/>
            <person name="Mongue J. A."/>
            <person name="Jaron S. K."/>
        </authorList>
    </citation>
    <scope>NUCLEOTIDE SEQUENCE</scope>
</reference>
<dbReference type="Proteomes" id="UP000708208">
    <property type="component" value="Unassembled WGS sequence"/>
</dbReference>
<gene>
    <name evidence="2" type="ORF">AFUS01_LOCUS34018</name>
</gene>
<feature type="compositionally biased region" description="Polar residues" evidence="1">
    <location>
        <begin position="118"/>
        <end position="133"/>
    </location>
</feature>
<feature type="region of interest" description="Disordered" evidence="1">
    <location>
        <begin position="82"/>
        <end position="147"/>
    </location>
</feature>
<organism evidence="2 3">
    <name type="scientific">Allacma fusca</name>
    <dbReference type="NCBI Taxonomy" id="39272"/>
    <lineage>
        <taxon>Eukaryota</taxon>
        <taxon>Metazoa</taxon>
        <taxon>Ecdysozoa</taxon>
        <taxon>Arthropoda</taxon>
        <taxon>Hexapoda</taxon>
        <taxon>Collembola</taxon>
        <taxon>Symphypleona</taxon>
        <taxon>Sminthuridae</taxon>
        <taxon>Allacma</taxon>
    </lineage>
</organism>
<accession>A0A8J2PQK6</accession>
<evidence type="ECO:0000313" key="3">
    <source>
        <dbReference type="Proteomes" id="UP000708208"/>
    </source>
</evidence>
<proteinExistence type="predicted"/>
<feature type="non-terminal residue" evidence="2">
    <location>
        <position position="1"/>
    </location>
</feature>
<evidence type="ECO:0000256" key="1">
    <source>
        <dbReference type="SAM" id="MobiDB-lite"/>
    </source>
</evidence>
<dbReference type="EMBL" id="CAJVCH010530714">
    <property type="protein sequence ID" value="CAG7823826.1"/>
    <property type="molecule type" value="Genomic_DNA"/>
</dbReference>
<keyword evidence="3" id="KW-1185">Reference proteome</keyword>
<feature type="non-terminal residue" evidence="2">
    <location>
        <position position="147"/>
    </location>
</feature>
<dbReference type="AlphaFoldDB" id="A0A8J2PQK6"/>
<evidence type="ECO:0000313" key="2">
    <source>
        <dbReference type="EMBL" id="CAG7823826.1"/>
    </source>
</evidence>